<reference evidence="7 8" key="2">
    <citation type="submission" date="2020-07" db="EMBL/GenBank/DDBJ databases">
        <title>Genome assembly of wild tea tree DASZ reveals pedigree and selection history of tea varieties.</title>
        <authorList>
            <person name="Zhang W."/>
        </authorList>
    </citation>
    <scope>NUCLEOTIDE SEQUENCE [LARGE SCALE GENOMIC DNA]</scope>
    <source>
        <strain evidence="8">cv. G240</strain>
        <tissue evidence="7">Leaf</tissue>
    </source>
</reference>
<feature type="region of interest" description="Disordered" evidence="5">
    <location>
        <begin position="1"/>
        <end position="39"/>
    </location>
</feature>
<organism evidence="7 8">
    <name type="scientific">Camellia sinensis</name>
    <name type="common">Tea plant</name>
    <name type="synonym">Thea sinensis</name>
    <dbReference type="NCBI Taxonomy" id="4442"/>
    <lineage>
        <taxon>Eukaryota</taxon>
        <taxon>Viridiplantae</taxon>
        <taxon>Streptophyta</taxon>
        <taxon>Embryophyta</taxon>
        <taxon>Tracheophyta</taxon>
        <taxon>Spermatophyta</taxon>
        <taxon>Magnoliopsida</taxon>
        <taxon>eudicotyledons</taxon>
        <taxon>Gunneridae</taxon>
        <taxon>Pentapetalae</taxon>
        <taxon>asterids</taxon>
        <taxon>Ericales</taxon>
        <taxon>Theaceae</taxon>
        <taxon>Camellia</taxon>
    </lineage>
</organism>
<comment type="subcellular location">
    <subcellularLocation>
        <location evidence="1">Golgi apparatus membrane</location>
        <topology evidence="1">Single-pass type II membrane protein</topology>
    </subcellularLocation>
</comment>
<dbReference type="InterPro" id="IPR007657">
    <property type="entry name" value="Glycosyltransferase_61"/>
</dbReference>
<dbReference type="EMBL" id="JACBKZ010000011">
    <property type="protein sequence ID" value="KAF5939138.1"/>
    <property type="molecule type" value="Genomic_DNA"/>
</dbReference>
<dbReference type="AlphaFoldDB" id="A0A7J7GI97"/>
<reference evidence="8" key="1">
    <citation type="journal article" date="2020" name="Nat. Commun.">
        <title>Genome assembly of wild tea tree DASZ reveals pedigree and selection history of tea varieties.</title>
        <authorList>
            <person name="Zhang W."/>
            <person name="Zhang Y."/>
            <person name="Qiu H."/>
            <person name="Guo Y."/>
            <person name="Wan H."/>
            <person name="Zhang X."/>
            <person name="Scossa F."/>
            <person name="Alseekh S."/>
            <person name="Zhang Q."/>
            <person name="Wang P."/>
            <person name="Xu L."/>
            <person name="Schmidt M.H."/>
            <person name="Jia X."/>
            <person name="Li D."/>
            <person name="Zhu A."/>
            <person name="Guo F."/>
            <person name="Chen W."/>
            <person name="Ni D."/>
            <person name="Usadel B."/>
            <person name="Fernie A.R."/>
            <person name="Wen W."/>
        </authorList>
    </citation>
    <scope>NUCLEOTIDE SEQUENCE [LARGE SCALE GENOMIC DNA]</scope>
    <source>
        <strain evidence="8">cv. G240</strain>
    </source>
</reference>
<feature type="compositionally biased region" description="Gly residues" evidence="5">
    <location>
        <begin position="1"/>
        <end position="22"/>
    </location>
</feature>
<keyword evidence="3" id="KW-0808">Transferase</keyword>
<evidence type="ECO:0000313" key="7">
    <source>
        <dbReference type="EMBL" id="KAF5939138.1"/>
    </source>
</evidence>
<dbReference type="Pfam" id="PF04577">
    <property type="entry name" value="Glyco_transf_61"/>
    <property type="match status" value="2"/>
</dbReference>
<keyword evidence="8" id="KW-1185">Reference proteome</keyword>
<evidence type="ECO:0000256" key="4">
    <source>
        <dbReference type="ARBA" id="ARBA00023180"/>
    </source>
</evidence>
<dbReference type="GO" id="GO:0000139">
    <property type="term" value="C:Golgi membrane"/>
    <property type="evidence" value="ECO:0007669"/>
    <property type="project" value="UniProtKB-SubCell"/>
</dbReference>
<feature type="compositionally biased region" description="Basic and acidic residues" evidence="5">
    <location>
        <begin position="23"/>
        <end position="37"/>
    </location>
</feature>
<sequence>MVSKVGEGGGGGEEMVRGGGRIRIGDRDPDEKSKNNEDDPTLFNLYPIFSHFNTLDPSSMNNTFSAAGPHYASPSNSHWSSPISCDRSHANYDLCSINGPTVLDPTVSTFYVVGPTTSTLIVEKVRPYPQKNSSQTMDRIKEITLTSGPPSPQCMIQHNARALVFSVGGYTWNFFHTFIDGFIPLFITVNSMFADQDLVLVITNSEDWWVRKYADLFHSFSKHPIIILENDTSTHCFPSATVGLISHGFMTIDPKQLPNSKTILQFHAILEQTYCHDRLSLKTQSRPRLILVTRTGGVGRVIMNQDDMKRVAEEEGFDVIEFEPKHETPLREACELVSSSHAMVGVHGAALTYGLFLRPGSVLMQVVGLGQDNVAELCFGSCYRDMKLEYMEYKIGVDESTLVDRYGKDDVIVKDSKALQVEWYDAIMEVYLRQQNVKLDMVRFREYLKKAYEKAKILMHNEAGTTFSVFLDPQSQEHAHSDSAGPIICNRSHRSYDICSINGPTILDPKVSTFYAIGHTSSTTQVEKVKPYPRKWDIFRMSQITEVTLASGPPRAPCMVQHNAPALLFSAGGYSGDFFTDFSDEFIPLFITINSIYSSEDLVLVISNAHDWWTRRYADLLQTFSKYPIINLDNDTTTHCFPSVTIGLISLDLMSADPKPRPNSKTISHFHALLDKTYAHNHPSNPTSLKSRPQLVLAGRNSAIGRVIINRAKVKKVAEEEGFDVIEFEPKYATPLREAYALVSSSHVMVGVHGAALTHFLFLQPGSVFMQVVPIGTEQLAEVCFGNLARDMGLKYMEYKIGVEESSLVDEYGKDAMVLRDAEAFLKKKGGWSSGTVETYLKKQNVRLNLTRFRGYLKKAFVKAKAFMDKEG</sequence>
<dbReference type="GO" id="GO:0016763">
    <property type="term" value="F:pentosyltransferase activity"/>
    <property type="evidence" value="ECO:0007669"/>
    <property type="project" value="UniProtKB-ARBA"/>
</dbReference>
<dbReference type="InterPro" id="IPR049625">
    <property type="entry name" value="Glyco_transf_61_cat"/>
</dbReference>
<accession>A0A7J7GI97</accession>
<feature type="domain" description="Glycosyltransferase 61 catalytic" evidence="6">
    <location>
        <begin position="262"/>
        <end position="363"/>
    </location>
</feature>
<comment type="caution">
    <text evidence="7">The sequence shown here is derived from an EMBL/GenBank/DDBJ whole genome shotgun (WGS) entry which is preliminary data.</text>
</comment>
<evidence type="ECO:0000256" key="5">
    <source>
        <dbReference type="SAM" id="MobiDB-lite"/>
    </source>
</evidence>
<keyword evidence="4" id="KW-0325">Glycoprotein</keyword>
<gene>
    <name evidence="7" type="ORF">HYC85_023397</name>
</gene>
<evidence type="ECO:0000256" key="3">
    <source>
        <dbReference type="ARBA" id="ARBA00022679"/>
    </source>
</evidence>
<evidence type="ECO:0000256" key="2">
    <source>
        <dbReference type="ARBA" id="ARBA00022676"/>
    </source>
</evidence>
<evidence type="ECO:0000313" key="8">
    <source>
        <dbReference type="Proteomes" id="UP000593564"/>
    </source>
</evidence>
<dbReference type="Proteomes" id="UP000593564">
    <property type="component" value="Unassembled WGS sequence"/>
</dbReference>
<dbReference type="PANTHER" id="PTHR20961">
    <property type="entry name" value="GLYCOSYLTRANSFERASE"/>
    <property type="match status" value="1"/>
</dbReference>
<proteinExistence type="predicted"/>
<evidence type="ECO:0000256" key="1">
    <source>
        <dbReference type="ARBA" id="ARBA00004323"/>
    </source>
</evidence>
<feature type="domain" description="Glycosyltransferase 61 catalytic" evidence="6">
    <location>
        <begin position="653"/>
        <end position="769"/>
    </location>
</feature>
<dbReference type="PANTHER" id="PTHR20961:SF98">
    <property type="entry name" value="GLYCOSYLTRANSFERASE"/>
    <property type="match status" value="1"/>
</dbReference>
<keyword evidence="2" id="KW-0328">Glycosyltransferase</keyword>
<protein>
    <recommendedName>
        <fullName evidence="6">Glycosyltransferase 61 catalytic domain-containing protein</fullName>
    </recommendedName>
</protein>
<name>A0A7J7GI97_CAMSI</name>
<evidence type="ECO:0000259" key="6">
    <source>
        <dbReference type="Pfam" id="PF04577"/>
    </source>
</evidence>